<feature type="domain" description="MacB-like periplasmic core" evidence="9">
    <location>
        <begin position="21"/>
        <end position="252"/>
    </location>
</feature>
<comment type="subcellular location">
    <subcellularLocation>
        <location evidence="1">Cell membrane</location>
        <topology evidence="1">Multi-pass membrane protein</topology>
    </subcellularLocation>
</comment>
<keyword evidence="4 7" id="KW-1133">Transmembrane helix</keyword>
<evidence type="ECO:0000256" key="2">
    <source>
        <dbReference type="ARBA" id="ARBA00022475"/>
    </source>
</evidence>
<feature type="transmembrane region" description="Helical" evidence="7">
    <location>
        <begin position="800"/>
        <end position="819"/>
    </location>
</feature>
<keyword evidence="3 7" id="KW-0812">Transmembrane</keyword>
<feature type="domain" description="ABC3 transporter permease C-terminal" evidence="8">
    <location>
        <begin position="716"/>
        <end position="829"/>
    </location>
</feature>
<evidence type="ECO:0000256" key="4">
    <source>
        <dbReference type="ARBA" id="ARBA00022989"/>
    </source>
</evidence>
<dbReference type="InterPro" id="IPR017800">
    <property type="entry name" value="ADOP"/>
</dbReference>
<dbReference type="Pfam" id="PF02687">
    <property type="entry name" value="FtsX"/>
    <property type="match status" value="2"/>
</dbReference>
<keyword evidence="2" id="KW-1003">Cell membrane</keyword>
<evidence type="ECO:0000259" key="9">
    <source>
        <dbReference type="Pfam" id="PF12704"/>
    </source>
</evidence>
<comment type="similarity">
    <text evidence="6">Belongs to the ABC-4 integral membrane protein family.</text>
</comment>
<evidence type="ECO:0000256" key="1">
    <source>
        <dbReference type="ARBA" id="ARBA00004651"/>
    </source>
</evidence>
<reference evidence="10 11" key="1">
    <citation type="submission" date="2020-02" db="EMBL/GenBank/DDBJ databases">
        <authorList>
            <person name="Zhang X.-Y."/>
        </authorList>
    </citation>
    <scope>NUCLEOTIDE SEQUENCE [LARGE SCALE GENOMIC DNA]</scope>
    <source>
        <strain evidence="10 11">C33</strain>
    </source>
</reference>
<dbReference type="EMBL" id="JAAGSC010000031">
    <property type="protein sequence ID" value="NDY94762.1"/>
    <property type="molecule type" value="Genomic_DNA"/>
</dbReference>
<name>A0A845UX00_9GAMM</name>
<dbReference type="Proteomes" id="UP000484885">
    <property type="component" value="Unassembled WGS sequence"/>
</dbReference>
<evidence type="ECO:0000259" key="8">
    <source>
        <dbReference type="Pfam" id="PF02687"/>
    </source>
</evidence>
<evidence type="ECO:0000313" key="10">
    <source>
        <dbReference type="EMBL" id="NDY94762.1"/>
    </source>
</evidence>
<feature type="transmembrane region" description="Helical" evidence="7">
    <location>
        <begin position="303"/>
        <end position="330"/>
    </location>
</feature>
<evidence type="ECO:0000256" key="6">
    <source>
        <dbReference type="ARBA" id="ARBA00038076"/>
    </source>
</evidence>
<dbReference type="PANTHER" id="PTHR30572:SF4">
    <property type="entry name" value="ABC TRANSPORTER PERMEASE YTRF"/>
    <property type="match status" value="1"/>
</dbReference>
<dbReference type="GO" id="GO:0005886">
    <property type="term" value="C:plasma membrane"/>
    <property type="evidence" value="ECO:0007669"/>
    <property type="project" value="UniProtKB-SubCell"/>
</dbReference>
<dbReference type="PANTHER" id="PTHR30572">
    <property type="entry name" value="MEMBRANE COMPONENT OF TRANSPORTER-RELATED"/>
    <property type="match status" value="1"/>
</dbReference>
<dbReference type="GO" id="GO:0022857">
    <property type="term" value="F:transmembrane transporter activity"/>
    <property type="evidence" value="ECO:0007669"/>
    <property type="project" value="TreeGrafter"/>
</dbReference>
<keyword evidence="11" id="KW-1185">Reference proteome</keyword>
<dbReference type="NCBIfam" id="TIGR03434">
    <property type="entry name" value="ADOP"/>
    <property type="match status" value="1"/>
</dbReference>
<evidence type="ECO:0000256" key="7">
    <source>
        <dbReference type="SAM" id="Phobius"/>
    </source>
</evidence>
<evidence type="ECO:0000313" key="11">
    <source>
        <dbReference type="Proteomes" id="UP000484885"/>
    </source>
</evidence>
<accession>A0A845UX00</accession>
<feature type="domain" description="ABC3 transporter permease C-terminal" evidence="8">
    <location>
        <begin position="309"/>
        <end position="424"/>
    </location>
</feature>
<evidence type="ECO:0000256" key="3">
    <source>
        <dbReference type="ARBA" id="ARBA00022692"/>
    </source>
</evidence>
<dbReference type="InterPro" id="IPR025857">
    <property type="entry name" value="MacB_PCD"/>
</dbReference>
<dbReference type="Pfam" id="PF12704">
    <property type="entry name" value="MacB_PCD"/>
    <property type="match status" value="2"/>
</dbReference>
<feature type="transmembrane region" description="Helical" evidence="7">
    <location>
        <begin position="766"/>
        <end position="794"/>
    </location>
</feature>
<feature type="transmembrane region" description="Helical" evidence="7">
    <location>
        <begin position="399"/>
        <end position="420"/>
    </location>
</feature>
<sequence length="836" mass="89538">MNVPPLIRDALRPLLRRKVVSGLIVVMLALGVGVNTGIFSIFHQVLLEKLPIAQAEQLHALASPGPRQGANSADGTGDDLFVFSYSMWQDLKAIDAPHQGLAGFRNFGANVGFDGQTTSVSGSFVTPNYFEVMDLAPALGRLFRPGEYTEAGEGATVVLAYDHWRREFGADPDVVGRTLIVNGRAMEIIGVAPREFVGVNRFDPTDIFVPITMVSELANMSWRIEPRDNYWIYLIMRLSPEVAPEQIAAILEPRYRTILRERDAPLLNEVSDSWRARFLARGLELHPIGVGMSNVGDVGRTPLTLLLTVTGLVLLVACVNIANLLLAMAISDRGETAVRMALGAGRRKIMLRQLLQLGFLALLGALACVPVAMATLHVVLSLIPDSVSSPLSASLDWRVLATGIGVSLGAMLLAGAAPLLQALGSRPVAAIREQAGRSGGSRFSSRLRSTLVTGQIALALTLLVISGLFIQSLFNVARVDLGMNIDQVVTFSISPARNGYPAERSAMLFAELEQRLDELPGVESATISSVPLLTYNNWGNNVSVEGFEASSDTDTRSNLNVVGPRFFQTLSIPLMAGRSFTEQDTEGRSKVAIVNRAFAEKFDMGDAVIGKRMARATGSGVELDIEIVGLVADARYSTIKDDPPPQFFVPSGQTRGLGGAVFYARTPGDPEALMRAIPPLVAEFDPNLPVENLTTLKRVSRETIIIERLMGTLATLFAALATLLAAAGLFGVLNFSMAQRSNELGLRAALGASPTALKRMMLRHALVLAVTGIVVGTALALLLGRVSAGLLYGISPFEPLISVSAAVILLAVVLVAGWLPARKAASVQPVQALRYE</sequence>
<organism evidence="10 11">
    <name type="scientific">Wenzhouxiangella limi</name>
    <dbReference type="NCBI Taxonomy" id="2707351"/>
    <lineage>
        <taxon>Bacteria</taxon>
        <taxon>Pseudomonadati</taxon>
        <taxon>Pseudomonadota</taxon>
        <taxon>Gammaproteobacteria</taxon>
        <taxon>Chromatiales</taxon>
        <taxon>Wenzhouxiangellaceae</taxon>
        <taxon>Wenzhouxiangella</taxon>
    </lineage>
</organism>
<keyword evidence="5 7" id="KW-0472">Membrane</keyword>
<proteinExistence type="inferred from homology"/>
<feature type="transmembrane region" description="Helical" evidence="7">
    <location>
        <begin position="709"/>
        <end position="733"/>
    </location>
</feature>
<evidence type="ECO:0000256" key="5">
    <source>
        <dbReference type="ARBA" id="ARBA00023136"/>
    </source>
</evidence>
<feature type="transmembrane region" description="Helical" evidence="7">
    <location>
        <begin position="20"/>
        <end position="42"/>
    </location>
</feature>
<gene>
    <name evidence="10" type="ORF">G3I74_03345</name>
</gene>
<dbReference type="RefSeq" id="WP_164210146.1">
    <property type="nucleotide sequence ID" value="NZ_JAAGSC010000031.1"/>
</dbReference>
<dbReference type="InterPro" id="IPR003838">
    <property type="entry name" value="ABC3_permease_C"/>
</dbReference>
<feature type="transmembrane region" description="Helical" evidence="7">
    <location>
        <begin position="354"/>
        <end position="379"/>
    </location>
</feature>
<dbReference type="AlphaFoldDB" id="A0A845UX00"/>
<dbReference type="InterPro" id="IPR050250">
    <property type="entry name" value="Macrolide_Exporter_MacB"/>
</dbReference>
<protein>
    <submittedName>
        <fullName evidence="10">FtsX-like permease family protein</fullName>
    </submittedName>
</protein>
<feature type="transmembrane region" description="Helical" evidence="7">
    <location>
        <begin position="451"/>
        <end position="474"/>
    </location>
</feature>
<feature type="domain" description="MacB-like periplasmic core" evidence="9">
    <location>
        <begin position="456"/>
        <end position="677"/>
    </location>
</feature>
<comment type="caution">
    <text evidence="10">The sequence shown here is derived from an EMBL/GenBank/DDBJ whole genome shotgun (WGS) entry which is preliminary data.</text>
</comment>